<dbReference type="AlphaFoldDB" id="A0A8C6H9R9"/>
<reference evidence="2" key="1">
    <citation type="submission" date="2025-08" db="UniProtKB">
        <authorList>
            <consortium name="Ensembl"/>
        </authorList>
    </citation>
    <scope>IDENTIFICATION</scope>
</reference>
<dbReference type="Ensembl" id="ENSMSIT00000023250.1">
    <property type="protein sequence ID" value="ENSMSIP00000018402.1"/>
    <property type="gene ID" value="ENSMSIG00000015684.1"/>
</dbReference>
<name>A0A8C6H9R9_MUSSI</name>
<organism evidence="2 3">
    <name type="scientific">Mus spicilegus</name>
    <name type="common">Mound-building mouse</name>
    <dbReference type="NCBI Taxonomy" id="10103"/>
    <lineage>
        <taxon>Eukaryota</taxon>
        <taxon>Metazoa</taxon>
        <taxon>Chordata</taxon>
        <taxon>Craniata</taxon>
        <taxon>Vertebrata</taxon>
        <taxon>Euteleostomi</taxon>
        <taxon>Mammalia</taxon>
        <taxon>Eutheria</taxon>
        <taxon>Euarchontoglires</taxon>
        <taxon>Glires</taxon>
        <taxon>Rodentia</taxon>
        <taxon>Myomorpha</taxon>
        <taxon>Muroidea</taxon>
        <taxon>Muridae</taxon>
        <taxon>Murinae</taxon>
        <taxon>Mus</taxon>
        <taxon>Mus</taxon>
    </lineage>
</organism>
<protein>
    <submittedName>
        <fullName evidence="2">Uncharacterized protein</fullName>
    </submittedName>
</protein>
<dbReference type="Proteomes" id="UP000694415">
    <property type="component" value="Unplaced"/>
</dbReference>
<evidence type="ECO:0000313" key="2">
    <source>
        <dbReference type="Ensembl" id="ENSMSIP00000018402.1"/>
    </source>
</evidence>
<proteinExistence type="predicted"/>
<sequence length="73" mass="7711">MEVAGCFCNMELGWGIPVSKTAEGIAALHSLQAFPDDQESSITRSVVPTLADTAKPSAPVTSHSLLSRYHPGQ</sequence>
<keyword evidence="3" id="KW-1185">Reference proteome</keyword>
<accession>A0A8C6H9R9</accession>
<evidence type="ECO:0000313" key="3">
    <source>
        <dbReference type="Proteomes" id="UP000694415"/>
    </source>
</evidence>
<evidence type="ECO:0000256" key="1">
    <source>
        <dbReference type="SAM" id="MobiDB-lite"/>
    </source>
</evidence>
<feature type="region of interest" description="Disordered" evidence="1">
    <location>
        <begin position="53"/>
        <end position="73"/>
    </location>
</feature>
<reference evidence="2" key="2">
    <citation type="submission" date="2025-09" db="UniProtKB">
        <authorList>
            <consortium name="Ensembl"/>
        </authorList>
    </citation>
    <scope>IDENTIFICATION</scope>
</reference>